<organism evidence="1 2">
    <name type="scientific">Treponema succinifaciens (strain ATCC 33096 / DSM 2489 / 6091)</name>
    <dbReference type="NCBI Taxonomy" id="869209"/>
    <lineage>
        <taxon>Bacteria</taxon>
        <taxon>Pseudomonadati</taxon>
        <taxon>Spirochaetota</taxon>
        <taxon>Spirochaetia</taxon>
        <taxon>Spirochaetales</taxon>
        <taxon>Treponemataceae</taxon>
        <taxon>Treponema</taxon>
    </lineage>
</organism>
<dbReference type="GO" id="GO:0016740">
    <property type="term" value="F:transferase activity"/>
    <property type="evidence" value="ECO:0007669"/>
    <property type="project" value="UniProtKB-KW"/>
</dbReference>
<keyword evidence="2" id="KW-1185">Reference proteome</keyword>
<protein>
    <submittedName>
        <fullName evidence="1">Glycosyl transferase family 2</fullName>
    </submittedName>
</protein>
<gene>
    <name evidence="1" type="ordered locus">Tresu_1007</name>
</gene>
<proteinExistence type="predicted"/>
<dbReference type="PANTHER" id="PTHR43630">
    <property type="entry name" value="POLY-BETA-1,6-N-ACETYL-D-GLUCOSAMINE SYNTHASE"/>
    <property type="match status" value="1"/>
</dbReference>
<dbReference type="OrthoDB" id="183314at2"/>
<evidence type="ECO:0000313" key="1">
    <source>
        <dbReference type="EMBL" id="AEB13927.1"/>
    </source>
</evidence>
<name>F2NUU6_TRES6</name>
<keyword evidence="1" id="KW-0808">Transferase</keyword>
<dbReference type="EMBL" id="CP002631">
    <property type="protein sequence ID" value="AEB13927.1"/>
    <property type="molecule type" value="Genomic_DNA"/>
</dbReference>
<accession>F2NUU6</accession>
<evidence type="ECO:0000313" key="2">
    <source>
        <dbReference type="Proteomes" id="UP000006852"/>
    </source>
</evidence>
<dbReference type="Proteomes" id="UP000006852">
    <property type="component" value="Chromosome"/>
</dbReference>
<dbReference type="PANTHER" id="PTHR43630:SF2">
    <property type="entry name" value="GLYCOSYLTRANSFERASE"/>
    <property type="match status" value="1"/>
</dbReference>
<dbReference type="GeneID" id="302999851"/>
<dbReference type="InterPro" id="IPR029044">
    <property type="entry name" value="Nucleotide-diphossugar_trans"/>
</dbReference>
<reference evidence="2" key="2">
    <citation type="submission" date="2011-04" db="EMBL/GenBank/DDBJ databases">
        <title>The complete genome of chromosome of Treponema succinifaciens DSM 2489.</title>
        <authorList>
            <person name="Lucas S."/>
            <person name="Copeland A."/>
            <person name="Lapidus A."/>
            <person name="Bruce D."/>
            <person name="Goodwin L."/>
            <person name="Pitluck S."/>
            <person name="Peters L."/>
            <person name="Kyrpides N."/>
            <person name="Mavromatis K."/>
            <person name="Ivanova N."/>
            <person name="Ovchinnikova G."/>
            <person name="Teshima H."/>
            <person name="Detter J.C."/>
            <person name="Tapia R."/>
            <person name="Han C."/>
            <person name="Land M."/>
            <person name="Hauser L."/>
            <person name="Markowitz V."/>
            <person name="Cheng J.-F."/>
            <person name="Hugenholtz P."/>
            <person name="Woyke T."/>
            <person name="Wu D."/>
            <person name="Gronow S."/>
            <person name="Wellnitz S."/>
            <person name="Brambilla E."/>
            <person name="Klenk H.-P."/>
            <person name="Eisen J.A."/>
        </authorList>
    </citation>
    <scope>NUCLEOTIDE SEQUENCE [LARGE SCALE GENOMIC DNA]</scope>
    <source>
        <strain evidence="2">ATCC 33096 / DSM 2489 / 6091</strain>
    </source>
</reference>
<dbReference type="Gene3D" id="3.90.550.10">
    <property type="entry name" value="Spore Coat Polysaccharide Biosynthesis Protein SpsA, Chain A"/>
    <property type="match status" value="1"/>
</dbReference>
<dbReference type="eggNOG" id="COG1215">
    <property type="taxonomic scope" value="Bacteria"/>
</dbReference>
<reference evidence="1 2" key="1">
    <citation type="journal article" date="2011" name="Stand. Genomic Sci.">
        <title>Complete genome sequence of Treponema succinifaciens type strain (6091).</title>
        <authorList>
            <person name="Han C."/>
            <person name="Gronow S."/>
            <person name="Teshima H."/>
            <person name="Lapidus A."/>
            <person name="Nolan M."/>
            <person name="Lucas S."/>
            <person name="Hammon N."/>
            <person name="Deshpande S."/>
            <person name="Cheng J.F."/>
            <person name="Zeytun A."/>
            <person name="Tapia R."/>
            <person name="Goodwin L."/>
            <person name="Pitluck S."/>
            <person name="Liolios K."/>
            <person name="Pagani I."/>
            <person name="Ivanova N."/>
            <person name="Mavromatis K."/>
            <person name="Mikhailova N."/>
            <person name="Huntemann M."/>
            <person name="Pati A."/>
            <person name="Chen A."/>
            <person name="Palaniappan K."/>
            <person name="Land M."/>
            <person name="Hauser L."/>
            <person name="Brambilla E.M."/>
            <person name="Rohde M."/>
            <person name="Goker M."/>
            <person name="Woyke T."/>
            <person name="Bristow J."/>
            <person name="Eisen J.A."/>
            <person name="Markowitz V."/>
            <person name="Hugenholtz P."/>
            <person name="Kyrpides N.C."/>
            <person name="Klenk H.P."/>
            <person name="Detter J.C."/>
        </authorList>
    </citation>
    <scope>NUCLEOTIDE SEQUENCE [LARGE SCALE GENOMIC DNA]</scope>
    <source>
        <strain evidence="2">ATCC 33096 / DSM 2489 / 6091</strain>
    </source>
</reference>
<dbReference type="STRING" id="869209.Tresu_1007"/>
<dbReference type="KEGG" id="tsu:Tresu_1007"/>
<dbReference type="SUPFAM" id="SSF53448">
    <property type="entry name" value="Nucleotide-diphospho-sugar transferases"/>
    <property type="match status" value="1"/>
</dbReference>
<dbReference type="RefSeq" id="WP_013701219.1">
    <property type="nucleotide sequence ID" value="NC_015385.1"/>
</dbReference>
<dbReference type="Pfam" id="PF13704">
    <property type="entry name" value="Glyco_tranf_2_4"/>
    <property type="match status" value="1"/>
</dbReference>
<dbReference type="AlphaFoldDB" id="F2NUU6"/>
<dbReference type="HOGENOM" id="CLU_132676_0_0_12"/>
<sequence length="110" mass="13190">MKIFAIMLVKNEADIVGYVLKEAEKWADKIFIIDNGSTDGTWEIIKSMKNEIITPWKQDFGSFRRGMRADVFNEFRHLSTKEDWWCYALDADEFYIENPRDFLQRIPKRF</sequence>